<dbReference type="InterPro" id="IPR000529">
    <property type="entry name" value="Ribosomal_bS6"/>
</dbReference>
<dbReference type="GO" id="GO:0005763">
    <property type="term" value="C:mitochondrial small ribosomal subunit"/>
    <property type="evidence" value="ECO:0007669"/>
    <property type="project" value="TreeGrafter"/>
</dbReference>
<name>A0AAN6H6Q6_9PEZI</name>
<dbReference type="Pfam" id="PF01250">
    <property type="entry name" value="Ribosomal_S6"/>
    <property type="match status" value="1"/>
</dbReference>
<evidence type="ECO:0000313" key="3">
    <source>
        <dbReference type="Proteomes" id="UP001175353"/>
    </source>
</evidence>
<sequence length="151" mass="16866">MLYELIGVVHLIFIIGEADVYHNRSAQVEASTRSRSTVPYNLPSSPYLTNVLSITKTTGNIVLSRGGVIRGITNWGTFLLPKPARKQGAIYNQGHYFILRFDSSAQTQHAIRRTLGLDPRMIRYSVVKMGSKLEDIADVAGKAEWESQRTT</sequence>
<keyword evidence="3" id="KW-1185">Reference proteome</keyword>
<dbReference type="Gene3D" id="3.30.70.60">
    <property type="match status" value="1"/>
</dbReference>
<dbReference type="PANTHER" id="PTHR21011:SF1">
    <property type="entry name" value="SMALL RIBOSOMAL SUBUNIT PROTEIN BS6M"/>
    <property type="match status" value="1"/>
</dbReference>
<evidence type="ECO:0000256" key="1">
    <source>
        <dbReference type="ARBA" id="ARBA00009512"/>
    </source>
</evidence>
<proteinExistence type="inferred from homology"/>
<evidence type="ECO:0000313" key="2">
    <source>
        <dbReference type="EMBL" id="KAK0957050.1"/>
    </source>
</evidence>
<dbReference type="SUPFAM" id="SSF54995">
    <property type="entry name" value="Ribosomal protein S6"/>
    <property type="match status" value="1"/>
</dbReference>
<dbReference type="PANTHER" id="PTHR21011">
    <property type="entry name" value="MITOCHONDRIAL 28S RIBOSOMAL PROTEIN S6"/>
    <property type="match status" value="1"/>
</dbReference>
<dbReference type="CDD" id="cd15465">
    <property type="entry name" value="bS6_mito"/>
    <property type="match status" value="1"/>
</dbReference>
<dbReference type="Proteomes" id="UP001175353">
    <property type="component" value="Unassembled WGS sequence"/>
</dbReference>
<dbReference type="AlphaFoldDB" id="A0AAN6H6Q6"/>
<reference evidence="2" key="1">
    <citation type="submission" date="2023-06" db="EMBL/GenBank/DDBJ databases">
        <title>Black Yeasts Isolated from many extreme environments.</title>
        <authorList>
            <person name="Coleine C."/>
            <person name="Stajich J.E."/>
            <person name="Selbmann L."/>
        </authorList>
    </citation>
    <scope>NUCLEOTIDE SEQUENCE</scope>
    <source>
        <strain evidence="2">CCFEE 5200</strain>
    </source>
</reference>
<evidence type="ECO:0008006" key="4">
    <source>
        <dbReference type="Google" id="ProtNLM"/>
    </source>
</evidence>
<dbReference type="GO" id="GO:0070181">
    <property type="term" value="F:small ribosomal subunit rRNA binding"/>
    <property type="evidence" value="ECO:0007669"/>
    <property type="project" value="TreeGrafter"/>
</dbReference>
<dbReference type="GO" id="GO:0003735">
    <property type="term" value="F:structural constituent of ribosome"/>
    <property type="evidence" value="ECO:0007669"/>
    <property type="project" value="InterPro"/>
</dbReference>
<accession>A0AAN6H6Q6</accession>
<dbReference type="GO" id="GO:0006412">
    <property type="term" value="P:translation"/>
    <property type="evidence" value="ECO:0007669"/>
    <property type="project" value="InterPro"/>
</dbReference>
<comment type="caution">
    <text evidence="2">The sequence shown here is derived from an EMBL/GenBank/DDBJ whole genome shotgun (WGS) entry which is preliminary data.</text>
</comment>
<dbReference type="EMBL" id="JAUJLE010000416">
    <property type="protein sequence ID" value="KAK0957050.1"/>
    <property type="molecule type" value="Genomic_DNA"/>
</dbReference>
<dbReference type="InterPro" id="IPR035980">
    <property type="entry name" value="Ribosomal_bS6_sf"/>
</dbReference>
<dbReference type="InterPro" id="IPR014717">
    <property type="entry name" value="Transl_elong_EF1B/ribsomal_bS6"/>
</dbReference>
<comment type="similarity">
    <text evidence="1">Belongs to the bacterial ribosomal protein bS6 family.</text>
</comment>
<gene>
    <name evidence="2" type="ORF">LTR91_022069</name>
</gene>
<organism evidence="2 3">
    <name type="scientific">Friedmanniomyces endolithicus</name>
    <dbReference type="NCBI Taxonomy" id="329885"/>
    <lineage>
        <taxon>Eukaryota</taxon>
        <taxon>Fungi</taxon>
        <taxon>Dikarya</taxon>
        <taxon>Ascomycota</taxon>
        <taxon>Pezizomycotina</taxon>
        <taxon>Dothideomycetes</taxon>
        <taxon>Dothideomycetidae</taxon>
        <taxon>Mycosphaerellales</taxon>
        <taxon>Teratosphaeriaceae</taxon>
        <taxon>Friedmanniomyces</taxon>
    </lineage>
</organism>
<protein>
    <recommendedName>
        <fullName evidence="4">37S ribosomal protein MRP17, mitochondrial</fullName>
    </recommendedName>
</protein>